<dbReference type="PANTHER" id="PTHR30128">
    <property type="entry name" value="OUTER MEMBRANE PROTEIN, OMPA-RELATED"/>
    <property type="match status" value="1"/>
</dbReference>
<dbReference type="GO" id="GO:0015979">
    <property type="term" value="P:photosynthesis"/>
    <property type="evidence" value="ECO:0007669"/>
    <property type="project" value="InterPro"/>
</dbReference>
<name>A0A835V9V0_VANPL</name>
<dbReference type="InterPro" id="IPR001280">
    <property type="entry name" value="PSI_PsaA/B"/>
</dbReference>
<organism evidence="2 3">
    <name type="scientific">Vanilla planifolia</name>
    <name type="common">Vanilla</name>
    <dbReference type="NCBI Taxonomy" id="51239"/>
    <lineage>
        <taxon>Eukaryota</taxon>
        <taxon>Viridiplantae</taxon>
        <taxon>Streptophyta</taxon>
        <taxon>Embryophyta</taxon>
        <taxon>Tracheophyta</taxon>
        <taxon>Spermatophyta</taxon>
        <taxon>Magnoliopsida</taxon>
        <taxon>Liliopsida</taxon>
        <taxon>Asparagales</taxon>
        <taxon>Orchidaceae</taxon>
        <taxon>Vanilloideae</taxon>
        <taxon>Vanilleae</taxon>
        <taxon>Vanilla</taxon>
    </lineage>
</organism>
<protein>
    <submittedName>
        <fullName evidence="2">Uncharacterized protein</fullName>
    </submittedName>
</protein>
<comment type="caution">
    <text evidence="2">The sequence shown here is derived from an EMBL/GenBank/DDBJ whole genome shotgun (WGS) entry which is preliminary data.</text>
</comment>
<dbReference type="EMBL" id="JADCNL010000003">
    <property type="protein sequence ID" value="KAG0488396.1"/>
    <property type="molecule type" value="Genomic_DNA"/>
</dbReference>
<evidence type="ECO:0000313" key="3">
    <source>
        <dbReference type="Proteomes" id="UP000636800"/>
    </source>
</evidence>
<dbReference type="Pfam" id="PF00223">
    <property type="entry name" value="PsaA_PsaB"/>
    <property type="match status" value="1"/>
</dbReference>
<dbReference type="AlphaFoldDB" id="A0A835V9V0"/>
<dbReference type="InterPro" id="IPR036408">
    <property type="entry name" value="PSI_PsaA/B_sf"/>
</dbReference>
<feature type="region of interest" description="Disordered" evidence="1">
    <location>
        <begin position="44"/>
        <end position="76"/>
    </location>
</feature>
<evidence type="ECO:0000313" key="2">
    <source>
        <dbReference type="EMBL" id="KAG0488396.1"/>
    </source>
</evidence>
<gene>
    <name evidence="2" type="ORF">HPP92_007207</name>
</gene>
<sequence length="541" mass="60425">MAVNLSAHERDFRLSYRNTGSSGMSAYLTMESSALGAETPFRRQATHLSTQDPRAFRVTGDGGESETSRSKPSEVRVASLTLRRKLGQEKKPSKRIGIGGLFGRLHPLSGIPLKHFETILLLIERRNGIRKRRAARKRSFLTTGKEGKLHVEHEAKPWPALVLLGCREKDFSITLPARGAPQQQSLSTAAFSAPTRKVKCPARRRTGPPREGEGQLVNLKPATVSWVHEIVLFGHGKQTPVKVLRFSSATSRPLMGDEPASPQVVGWCEKSATARRNSGLSKSITVAEPRFLERVKDEKDSLFCESGYPQNWKNETWNAPIFAQWIQSAHGKTSYGFDDREISWSIIFIARVYIDYIDFSKGALDARGSKFMPDQKDFGYSFPCDGPSQNCVIGAEPGIAFSGHLPLFTAELSQQATAFALVRSSSTLYDMSFLAPLPPSVMYLTRDLGEEMKSTRLKGEEMKSTRKERCSLRGFNLARICQDRASRLHLTTKPVGEEESLSKRDRQRRTERVRTHLIIMSGYRSNHGRLLLTGSGRNSLI</sequence>
<evidence type="ECO:0000256" key="1">
    <source>
        <dbReference type="SAM" id="MobiDB-lite"/>
    </source>
</evidence>
<dbReference type="Proteomes" id="UP000636800">
    <property type="component" value="Chromosome 3"/>
</dbReference>
<dbReference type="PANTHER" id="PTHR30128:SF19">
    <property type="entry name" value="PHOTOSYSTEM I P700 CHLOROPHYLL A APOPROTEIN A1-RELATED"/>
    <property type="match status" value="1"/>
</dbReference>
<proteinExistence type="predicted"/>
<dbReference type="Gene3D" id="1.20.1130.10">
    <property type="entry name" value="Photosystem I PsaA/PsaB"/>
    <property type="match status" value="1"/>
</dbReference>
<dbReference type="SUPFAM" id="SSF81558">
    <property type="entry name" value="Photosystem I subunits PsaA/PsaB"/>
    <property type="match status" value="1"/>
</dbReference>
<feature type="region of interest" description="Disordered" evidence="1">
    <location>
        <begin position="184"/>
        <end position="215"/>
    </location>
</feature>
<accession>A0A835V9V0</accession>
<feature type="compositionally biased region" description="Basic residues" evidence="1">
    <location>
        <begin position="196"/>
        <end position="207"/>
    </location>
</feature>
<dbReference type="GO" id="GO:0009535">
    <property type="term" value="C:chloroplast thylakoid membrane"/>
    <property type="evidence" value="ECO:0007669"/>
    <property type="project" value="TreeGrafter"/>
</dbReference>
<reference evidence="2 3" key="1">
    <citation type="journal article" date="2020" name="Nat. Food">
        <title>A phased Vanilla planifolia genome enables genetic improvement of flavour and production.</title>
        <authorList>
            <person name="Hasing T."/>
            <person name="Tang H."/>
            <person name="Brym M."/>
            <person name="Khazi F."/>
            <person name="Huang T."/>
            <person name="Chambers A.H."/>
        </authorList>
    </citation>
    <scope>NUCLEOTIDE SEQUENCE [LARGE SCALE GENOMIC DNA]</scope>
    <source>
        <tissue evidence="2">Leaf</tissue>
    </source>
</reference>
<keyword evidence="3" id="KW-1185">Reference proteome</keyword>